<accession>D9PVV7</accession>
<dbReference type="AlphaFoldDB" id="D9PVV7"/>
<protein>
    <recommendedName>
        <fullName evidence="1">D-glucuronyl C5-epimerase C-terminal domain-containing protein</fullName>
    </recommendedName>
</protein>
<sequence>MILGLIFILACNPSHAVDNTTDCNGTPDHLNRSYYLDNYQELLKGAVKNNTRIRNHLYTRYTSTGDRRYYQAYIDAGYAVKIFSGIKSKRALRSDEKIMEIKTIQANNAYYSRKLSPSDTIVIVFNSRACQFRNMPVPEFKSSLPFVYYKNRGWHIYPVTTSNLAGGCRNTTDFLEVLDEQKLTVSFRTYRGMRYAVFPMYFDYHGSGTGWLDSFAQGNLAGHYARAYNLTGKREYLDISNSLINSFYAPTNLVKTTKYGNFYLHYNFLREHYILNAHLICTLGINNVHRYTGNSRALNLFRNGVSTFRRMNWRFDSGRWTYYAVSGRYYRPAWLASEGYHRLHVQLANRVWKATGDSYYRSIALRWNRYLKRKGLRPERI</sequence>
<dbReference type="HOGENOM" id="CLU_040765_0_0_2"/>
<dbReference type="InterPro" id="IPR039721">
    <property type="entry name" value="C5-epimerase"/>
</dbReference>
<dbReference type="KEGG" id="mmg:MTBMA_c07600"/>
<evidence type="ECO:0000313" key="2">
    <source>
        <dbReference type="EMBL" id="ADL58355.1"/>
    </source>
</evidence>
<gene>
    <name evidence="2" type="ordered locus">MTBMA_c07600</name>
</gene>
<dbReference type="GO" id="GO:0047464">
    <property type="term" value="F:heparosan-N-sulfate-glucuronate 5-epimerase activity"/>
    <property type="evidence" value="ECO:0007669"/>
    <property type="project" value="InterPro"/>
</dbReference>
<dbReference type="InterPro" id="IPR010598">
    <property type="entry name" value="C5-epim_C"/>
</dbReference>
<proteinExistence type="predicted"/>
<dbReference type="Pfam" id="PF06662">
    <property type="entry name" value="C5-epim_C"/>
    <property type="match status" value="1"/>
</dbReference>
<dbReference type="GO" id="GO:0015012">
    <property type="term" value="P:heparan sulfate proteoglycan biosynthetic process"/>
    <property type="evidence" value="ECO:0007669"/>
    <property type="project" value="InterPro"/>
</dbReference>
<keyword evidence="3" id="KW-1185">Reference proteome</keyword>
<dbReference type="PANTHER" id="PTHR13174">
    <property type="entry name" value="D-GLUCURONYL C5-EPIMERASE"/>
    <property type="match status" value="1"/>
</dbReference>
<evidence type="ECO:0000259" key="1">
    <source>
        <dbReference type="Pfam" id="PF06662"/>
    </source>
</evidence>
<organism evidence="2 3">
    <name type="scientific">Methanothermobacter marburgensis (strain ATCC BAA-927 / DSM 2133 / JCM 14651 / NBRC 100331 / OCM 82 / Marburg)</name>
    <name type="common">Methanobacterium thermoautotrophicum</name>
    <dbReference type="NCBI Taxonomy" id="79929"/>
    <lineage>
        <taxon>Archaea</taxon>
        <taxon>Methanobacteriati</taxon>
        <taxon>Methanobacteriota</taxon>
        <taxon>Methanomada group</taxon>
        <taxon>Methanobacteria</taxon>
        <taxon>Methanobacteriales</taxon>
        <taxon>Methanobacteriaceae</taxon>
        <taxon>Methanothermobacter</taxon>
    </lineage>
</organism>
<dbReference type="PANTHER" id="PTHR13174:SF3">
    <property type="entry name" value="D-GLUCURONYL C5-EPIMERASE"/>
    <property type="match status" value="1"/>
</dbReference>
<dbReference type="GO" id="GO:0005975">
    <property type="term" value="P:carbohydrate metabolic process"/>
    <property type="evidence" value="ECO:0007669"/>
    <property type="project" value="InterPro"/>
</dbReference>
<reference evidence="2 3" key="2">
    <citation type="journal article" date="2010" name="J. Bacteriol.">
        <title>Complete genome sequence of Methanothermobacter marburgensis, a methanoarchaeon model organism.</title>
        <authorList>
            <person name="Liesegang H."/>
            <person name="Kaster A.K."/>
            <person name="Wiezer A."/>
            <person name="Goenrich M."/>
            <person name="Wollherr A."/>
            <person name="Seedorf H."/>
            <person name="Gottschalk G."/>
            <person name="Thauer R.K."/>
        </authorList>
    </citation>
    <scope>NUCLEOTIDE SEQUENCE [LARGE SCALE GENOMIC DNA]</scope>
    <source>
        <strain evidence="3">ATCC BAA-927 / DSM 2133 / JCM 14651 / NBRC 100331 / OCM 82 / Marburg</strain>
    </source>
</reference>
<dbReference type="EMBL" id="CP001710">
    <property type="protein sequence ID" value="ADL58355.1"/>
    <property type="molecule type" value="Genomic_DNA"/>
</dbReference>
<feature type="domain" description="D-glucuronyl C5-epimerase C-terminal" evidence="1">
    <location>
        <begin position="195"/>
        <end position="368"/>
    </location>
</feature>
<dbReference type="SUPFAM" id="SSF48208">
    <property type="entry name" value="Six-hairpin glycosidases"/>
    <property type="match status" value="1"/>
</dbReference>
<dbReference type="PaxDb" id="79929-MTBMA_c07600"/>
<evidence type="ECO:0000313" key="3">
    <source>
        <dbReference type="Proteomes" id="UP000000345"/>
    </source>
</evidence>
<name>D9PVV7_METTM</name>
<dbReference type="InterPro" id="IPR008928">
    <property type="entry name" value="6-hairpin_glycosidase_sf"/>
</dbReference>
<dbReference type="Proteomes" id="UP000000345">
    <property type="component" value="Chromosome"/>
</dbReference>
<dbReference type="STRING" id="79929.MTBMA_c07600"/>
<reference key="1">
    <citation type="submission" date="2009-08" db="EMBL/GenBank/DDBJ databases">
        <title>The genome sequence of Methanothermobacter marburgensis.</title>
        <authorList>
            <person name="Kaster A."/>
            <person name="Seedorf H."/>
            <person name="Goenrich M."/>
            <person name="Wiezer A."/>
            <person name="Liesegang H."/>
            <person name="Thauer R."/>
            <person name="Gottschalk G."/>
        </authorList>
    </citation>
    <scope>NUCLEOTIDE SEQUENCE</scope>
    <source>
        <strain>Marburg</strain>
    </source>
</reference>